<protein>
    <submittedName>
        <fullName evidence="3">Protein kinase domain-containing protein</fullName>
    </submittedName>
</protein>
<name>A0A915DML9_9BILA</name>
<evidence type="ECO:0000313" key="2">
    <source>
        <dbReference type="Proteomes" id="UP000887574"/>
    </source>
</evidence>
<reference evidence="3" key="1">
    <citation type="submission" date="2022-11" db="UniProtKB">
        <authorList>
            <consortium name="WormBaseParasite"/>
        </authorList>
    </citation>
    <scope>IDENTIFICATION</scope>
</reference>
<dbReference type="InterPro" id="IPR050235">
    <property type="entry name" value="CK1_Ser-Thr_kinase"/>
</dbReference>
<proteinExistence type="predicted"/>
<dbReference type="Gene3D" id="1.10.510.10">
    <property type="entry name" value="Transferase(Phosphotransferase) domain 1"/>
    <property type="match status" value="1"/>
</dbReference>
<dbReference type="GO" id="GO:0005524">
    <property type="term" value="F:ATP binding"/>
    <property type="evidence" value="ECO:0007669"/>
    <property type="project" value="InterPro"/>
</dbReference>
<accession>A0A915DML9</accession>
<dbReference type="WBParaSite" id="jg21599">
    <property type="protein sequence ID" value="jg21599"/>
    <property type="gene ID" value="jg21599"/>
</dbReference>
<dbReference type="InterPro" id="IPR000719">
    <property type="entry name" value="Prot_kinase_dom"/>
</dbReference>
<keyword evidence="2" id="KW-1185">Reference proteome</keyword>
<evidence type="ECO:0000313" key="3">
    <source>
        <dbReference type="WBParaSite" id="jg21599"/>
    </source>
</evidence>
<dbReference type="Proteomes" id="UP000887574">
    <property type="component" value="Unplaced"/>
</dbReference>
<sequence length="158" mass="18856">MGIQTIQAIRELHTKCRYVCRDVKPSNFVIGLGEMKRQIYIIDFGLCRKYLDRFNNVLQSRGKCHFRMDLGRKDDIESWFYMLVEATTGRLPWQNERDREKCICRRLKPERYHVLHSLLHEPPYSTFVKILEQICADNAINSTDAYDWEMNHSDVPKK</sequence>
<dbReference type="PANTHER" id="PTHR11909">
    <property type="entry name" value="CASEIN KINASE-RELATED"/>
    <property type="match status" value="1"/>
</dbReference>
<dbReference type="GO" id="GO:0004672">
    <property type="term" value="F:protein kinase activity"/>
    <property type="evidence" value="ECO:0007669"/>
    <property type="project" value="InterPro"/>
</dbReference>
<dbReference type="AlphaFoldDB" id="A0A915DML9"/>
<dbReference type="PROSITE" id="PS50011">
    <property type="entry name" value="PROTEIN_KINASE_DOM"/>
    <property type="match status" value="1"/>
</dbReference>
<evidence type="ECO:0000259" key="1">
    <source>
        <dbReference type="PROSITE" id="PS50011"/>
    </source>
</evidence>
<feature type="domain" description="Protein kinase" evidence="1">
    <location>
        <begin position="1"/>
        <end position="158"/>
    </location>
</feature>
<dbReference type="SUPFAM" id="SSF56112">
    <property type="entry name" value="Protein kinase-like (PK-like)"/>
    <property type="match status" value="1"/>
</dbReference>
<organism evidence="2 3">
    <name type="scientific">Ditylenchus dipsaci</name>
    <dbReference type="NCBI Taxonomy" id="166011"/>
    <lineage>
        <taxon>Eukaryota</taxon>
        <taxon>Metazoa</taxon>
        <taxon>Ecdysozoa</taxon>
        <taxon>Nematoda</taxon>
        <taxon>Chromadorea</taxon>
        <taxon>Rhabditida</taxon>
        <taxon>Tylenchina</taxon>
        <taxon>Tylenchomorpha</taxon>
        <taxon>Sphaerularioidea</taxon>
        <taxon>Anguinidae</taxon>
        <taxon>Anguininae</taxon>
        <taxon>Ditylenchus</taxon>
    </lineage>
</organism>
<dbReference type="InterPro" id="IPR011009">
    <property type="entry name" value="Kinase-like_dom_sf"/>
</dbReference>